<comment type="catalytic activity">
    <reaction evidence="5">
        <text>(6S)-5-formyl-5,6,7,8-tetrahydrofolate + ATP = (6R)-5,10-methenyltetrahydrofolate + ADP + phosphate</text>
        <dbReference type="Rhea" id="RHEA:10488"/>
        <dbReference type="ChEBI" id="CHEBI:30616"/>
        <dbReference type="ChEBI" id="CHEBI:43474"/>
        <dbReference type="ChEBI" id="CHEBI:57455"/>
        <dbReference type="ChEBI" id="CHEBI:57457"/>
        <dbReference type="ChEBI" id="CHEBI:456216"/>
        <dbReference type="EC" id="6.3.3.2"/>
    </reaction>
</comment>
<dbReference type="AlphaFoldDB" id="A0A7M3MDL9"/>
<dbReference type="EC" id="6.3.3.2" evidence="5"/>
<evidence type="ECO:0000256" key="2">
    <source>
        <dbReference type="ARBA" id="ARBA00022741"/>
    </source>
</evidence>
<dbReference type="GO" id="GO:0030272">
    <property type="term" value="F:5-formyltetrahydrofolate cyclo-ligase activity"/>
    <property type="evidence" value="ECO:0007669"/>
    <property type="project" value="UniProtKB-EC"/>
</dbReference>
<dbReference type="PIRSF" id="PIRSF006806">
    <property type="entry name" value="FTHF_cligase"/>
    <property type="match status" value="1"/>
</dbReference>
<evidence type="ECO:0000256" key="1">
    <source>
        <dbReference type="ARBA" id="ARBA00010638"/>
    </source>
</evidence>
<sequence>MVDKADLRRRFRAMRDALSDSQAAELSRQAQERILEMRTWREARSVLLYVGCRGETTTDRLLQTAWDDAKTVLLPRCLPSSPGEMELACTRSGQDLKPGLYAIPEPDPETCRAVVSPAVDLVVVPALAFDRRGYRLGQGGGYYDRLLASEPFSHTLAIGLAYDFQVVDSLPVDSWDRPVAAVATSKELIWT</sequence>
<gene>
    <name evidence="6" type="ORF">DPQ33_12190</name>
</gene>
<protein>
    <recommendedName>
        <fullName evidence="5">5-formyltetrahydrofolate cyclo-ligase</fullName>
        <ecNumber evidence="5">6.3.3.2</ecNumber>
    </recommendedName>
</protein>
<dbReference type="Pfam" id="PF01812">
    <property type="entry name" value="5-FTHF_cyc-lig"/>
    <property type="match status" value="1"/>
</dbReference>
<dbReference type="GO" id="GO:0009396">
    <property type="term" value="P:folic acid-containing compound biosynthetic process"/>
    <property type="evidence" value="ECO:0007669"/>
    <property type="project" value="TreeGrafter"/>
</dbReference>
<evidence type="ECO:0000256" key="5">
    <source>
        <dbReference type="RuleBase" id="RU361279"/>
    </source>
</evidence>
<feature type="binding site" evidence="4">
    <location>
        <position position="50"/>
    </location>
    <ligand>
        <name>substrate</name>
    </ligand>
</feature>
<dbReference type="GO" id="GO:0005524">
    <property type="term" value="F:ATP binding"/>
    <property type="evidence" value="ECO:0007669"/>
    <property type="project" value="UniProtKB-KW"/>
</dbReference>
<keyword evidence="7" id="KW-1185">Reference proteome</keyword>
<comment type="caution">
    <text evidence="6">The sequence shown here is derived from an EMBL/GenBank/DDBJ whole genome shotgun (WGS) entry which is preliminary data.</text>
</comment>
<dbReference type="InterPro" id="IPR037171">
    <property type="entry name" value="NagB/RpiA_transferase-like"/>
</dbReference>
<reference evidence="6 7" key="1">
    <citation type="submission" date="2018-06" db="EMBL/GenBank/DDBJ databases">
        <title>Complete genome of Desulfovibrio indonesiensis P37SLT.</title>
        <authorList>
            <person name="Crispim J.S."/>
            <person name="Vidigal P.M.P."/>
            <person name="Silva L.C.F."/>
            <person name="Laguardia C.N."/>
            <person name="Araujo L.C."/>
            <person name="Dias R.S."/>
            <person name="Sousa M.P."/>
            <person name="Paula S.O."/>
            <person name="Silva C."/>
        </authorList>
    </citation>
    <scope>NUCLEOTIDE SEQUENCE [LARGE SCALE GENOMIC DNA]</scope>
    <source>
        <strain evidence="6 7">P37SLT</strain>
    </source>
</reference>
<dbReference type="InterPro" id="IPR024185">
    <property type="entry name" value="FTHF_cligase-like_sf"/>
</dbReference>
<keyword evidence="5" id="KW-0460">Magnesium</keyword>
<organism evidence="6 7">
    <name type="scientific">Oceanidesulfovibrio indonesiensis</name>
    <dbReference type="NCBI Taxonomy" id="54767"/>
    <lineage>
        <taxon>Bacteria</taxon>
        <taxon>Pseudomonadati</taxon>
        <taxon>Thermodesulfobacteriota</taxon>
        <taxon>Desulfovibrionia</taxon>
        <taxon>Desulfovibrionales</taxon>
        <taxon>Desulfovibrionaceae</taxon>
        <taxon>Oceanidesulfovibrio</taxon>
    </lineage>
</organism>
<dbReference type="GO" id="GO:0046872">
    <property type="term" value="F:metal ion binding"/>
    <property type="evidence" value="ECO:0007669"/>
    <property type="project" value="UniProtKB-KW"/>
</dbReference>
<evidence type="ECO:0000256" key="3">
    <source>
        <dbReference type="ARBA" id="ARBA00022840"/>
    </source>
</evidence>
<comment type="similarity">
    <text evidence="1 5">Belongs to the 5-formyltetrahydrofolate cyclo-ligase family.</text>
</comment>
<proteinExistence type="inferred from homology"/>
<feature type="binding site" evidence="4">
    <location>
        <begin position="135"/>
        <end position="143"/>
    </location>
    <ligand>
        <name>ATP</name>
        <dbReference type="ChEBI" id="CHEBI:30616"/>
    </ligand>
</feature>
<dbReference type="PANTHER" id="PTHR23407">
    <property type="entry name" value="ATPASE INHIBITOR/5-FORMYLTETRAHYDROFOLATE CYCLO-LIGASE"/>
    <property type="match status" value="1"/>
</dbReference>
<dbReference type="GO" id="GO:0035999">
    <property type="term" value="P:tetrahydrofolate interconversion"/>
    <property type="evidence" value="ECO:0007669"/>
    <property type="project" value="TreeGrafter"/>
</dbReference>
<dbReference type="InterPro" id="IPR002698">
    <property type="entry name" value="FTHF_cligase"/>
</dbReference>
<dbReference type="Gene3D" id="3.40.50.10420">
    <property type="entry name" value="NagB/RpiA/CoA transferase-like"/>
    <property type="match status" value="1"/>
</dbReference>
<evidence type="ECO:0000313" key="6">
    <source>
        <dbReference type="EMBL" id="TVM16376.1"/>
    </source>
</evidence>
<feature type="binding site" evidence="4">
    <location>
        <begin position="4"/>
        <end position="8"/>
    </location>
    <ligand>
        <name>ATP</name>
        <dbReference type="ChEBI" id="CHEBI:30616"/>
    </ligand>
</feature>
<dbReference type="Proteomes" id="UP000448292">
    <property type="component" value="Unassembled WGS sequence"/>
</dbReference>
<dbReference type="EMBL" id="QMIE01000011">
    <property type="protein sequence ID" value="TVM16376.1"/>
    <property type="molecule type" value="Genomic_DNA"/>
</dbReference>
<evidence type="ECO:0000256" key="4">
    <source>
        <dbReference type="PIRSR" id="PIRSR006806-1"/>
    </source>
</evidence>
<keyword evidence="6" id="KW-0436">Ligase</keyword>
<evidence type="ECO:0000313" key="7">
    <source>
        <dbReference type="Proteomes" id="UP000448292"/>
    </source>
</evidence>
<keyword evidence="3 4" id="KW-0067">ATP-binding</keyword>
<name>A0A7M3MDL9_9BACT</name>
<accession>A0A7M3MDL9</accession>
<keyword evidence="5" id="KW-0479">Metal-binding</keyword>
<dbReference type="NCBIfam" id="TIGR02727">
    <property type="entry name" value="MTHFS_bact"/>
    <property type="match status" value="1"/>
</dbReference>
<feature type="binding site" evidence="4">
    <location>
        <position position="55"/>
    </location>
    <ligand>
        <name>substrate</name>
    </ligand>
</feature>
<dbReference type="SUPFAM" id="SSF100950">
    <property type="entry name" value="NagB/RpiA/CoA transferase-like"/>
    <property type="match status" value="1"/>
</dbReference>
<comment type="cofactor">
    <cofactor evidence="5">
        <name>Mg(2+)</name>
        <dbReference type="ChEBI" id="CHEBI:18420"/>
    </cofactor>
</comment>
<dbReference type="OrthoDB" id="9801938at2"/>
<keyword evidence="2 4" id="KW-0547">Nucleotide-binding</keyword>
<dbReference type="PANTHER" id="PTHR23407:SF1">
    <property type="entry name" value="5-FORMYLTETRAHYDROFOLATE CYCLO-LIGASE"/>
    <property type="match status" value="1"/>
</dbReference>